<reference evidence="5" key="1">
    <citation type="submission" date="2013-08" db="EMBL/GenBank/DDBJ databases">
        <authorList>
            <person name="Mendez C."/>
            <person name="Richter M."/>
            <person name="Ferrer M."/>
            <person name="Sanchez J."/>
        </authorList>
    </citation>
    <scope>NUCLEOTIDE SEQUENCE</scope>
</reference>
<keyword evidence="2" id="KW-0547">Nucleotide-binding</keyword>
<evidence type="ECO:0000259" key="4">
    <source>
        <dbReference type="Pfam" id="PF13304"/>
    </source>
</evidence>
<keyword evidence="3" id="KW-0067">ATP-binding</keyword>
<gene>
    <name evidence="5" type="ORF">B2A_14611</name>
</gene>
<dbReference type="EMBL" id="AUZZ01010614">
    <property type="protein sequence ID" value="EQD29190.1"/>
    <property type="molecule type" value="Genomic_DNA"/>
</dbReference>
<name>T0ZH94_9ZZZZ</name>
<evidence type="ECO:0000256" key="2">
    <source>
        <dbReference type="ARBA" id="ARBA00022741"/>
    </source>
</evidence>
<proteinExistence type="predicted"/>
<reference evidence="5" key="2">
    <citation type="journal article" date="2014" name="ISME J.">
        <title>Microbial stratification in low pH oxic and suboxic macroscopic growths along an acid mine drainage.</title>
        <authorList>
            <person name="Mendez-Garcia C."/>
            <person name="Mesa V."/>
            <person name="Sprenger R.R."/>
            <person name="Richter M."/>
            <person name="Diez M.S."/>
            <person name="Solano J."/>
            <person name="Bargiela R."/>
            <person name="Golyshina O.V."/>
            <person name="Manteca A."/>
            <person name="Ramos J.L."/>
            <person name="Gallego J.R."/>
            <person name="Llorente I."/>
            <person name="Martins Dos Santos V.A."/>
            <person name="Jensen O.N."/>
            <person name="Pelaez A.I."/>
            <person name="Sanchez J."/>
            <person name="Ferrer M."/>
        </authorList>
    </citation>
    <scope>NUCLEOTIDE SEQUENCE</scope>
</reference>
<protein>
    <submittedName>
        <fullName evidence="5">ABC transporter, ATP binding protein</fullName>
    </submittedName>
</protein>
<dbReference type="PANTHER" id="PTHR42939">
    <property type="entry name" value="ABC TRANSPORTER ATP-BINDING PROTEIN ALBC-RELATED"/>
    <property type="match status" value="1"/>
</dbReference>
<comment type="caution">
    <text evidence="5">The sequence shown here is derived from an EMBL/GenBank/DDBJ whole genome shotgun (WGS) entry which is preliminary data.</text>
</comment>
<dbReference type="AlphaFoldDB" id="T0ZH94"/>
<accession>T0ZH94</accession>
<dbReference type="GO" id="GO:0005524">
    <property type="term" value="F:ATP binding"/>
    <property type="evidence" value="ECO:0007669"/>
    <property type="project" value="UniProtKB-KW"/>
</dbReference>
<dbReference type="InterPro" id="IPR051782">
    <property type="entry name" value="ABC_Transporter_VariousFunc"/>
</dbReference>
<organism evidence="5">
    <name type="scientific">mine drainage metagenome</name>
    <dbReference type="NCBI Taxonomy" id="410659"/>
    <lineage>
        <taxon>unclassified sequences</taxon>
        <taxon>metagenomes</taxon>
        <taxon>ecological metagenomes</taxon>
    </lineage>
</organism>
<dbReference type="Pfam" id="PF13304">
    <property type="entry name" value="AAA_21"/>
    <property type="match status" value="1"/>
</dbReference>
<evidence type="ECO:0000256" key="1">
    <source>
        <dbReference type="ARBA" id="ARBA00022448"/>
    </source>
</evidence>
<evidence type="ECO:0000256" key="3">
    <source>
        <dbReference type="ARBA" id="ARBA00022840"/>
    </source>
</evidence>
<feature type="domain" description="ATPase AAA-type core" evidence="4">
    <location>
        <begin position="40"/>
        <end position="107"/>
    </location>
</feature>
<dbReference type="GO" id="GO:0016887">
    <property type="term" value="F:ATP hydrolysis activity"/>
    <property type="evidence" value="ECO:0007669"/>
    <property type="project" value="InterPro"/>
</dbReference>
<keyword evidence="1" id="KW-0813">Transport</keyword>
<dbReference type="SUPFAM" id="SSF52540">
    <property type="entry name" value="P-loop containing nucleoside triphosphate hydrolases"/>
    <property type="match status" value="1"/>
</dbReference>
<dbReference type="InterPro" id="IPR003959">
    <property type="entry name" value="ATPase_AAA_core"/>
</dbReference>
<evidence type="ECO:0000313" key="5">
    <source>
        <dbReference type="EMBL" id="EQD29190.1"/>
    </source>
</evidence>
<dbReference type="Gene3D" id="3.40.50.300">
    <property type="entry name" value="P-loop containing nucleotide triphosphate hydrolases"/>
    <property type="match status" value="1"/>
</dbReference>
<sequence>ESLTPREFLEFVASVRRLDPAAGAARGETLVDAYRLREEFDLPIAALSNGTRQKLLLVAALLHEPPLLVLDEPLNHLDPRAVRLTRELLQRYVADGRRGVLFSTHAMEVAERLCHRVGILDRGLLRGEGSLPALRERVARGDATLEEIFLGLTQEEAGVRSALDALRRG</sequence>
<dbReference type="PANTHER" id="PTHR42939:SF1">
    <property type="entry name" value="ABC TRANSPORTER ATP-BINDING PROTEIN ALBC-RELATED"/>
    <property type="match status" value="1"/>
</dbReference>
<dbReference type="InterPro" id="IPR027417">
    <property type="entry name" value="P-loop_NTPase"/>
</dbReference>
<feature type="non-terminal residue" evidence="5">
    <location>
        <position position="1"/>
    </location>
</feature>